<evidence type="ECO:0000313" key="6">
    <source>
        <dbReference type="EMBL" id="MWB77515.1"/>
    </source>
</evidence>
<dbReference type="PANTHER" id="PTHR30136:SF24">
    <property type="entry name" value="HTH-TYPE TRANSCRIPTIONAL REPRESSOR ALLR"/>
    <property type="match status" value="1"/>
</dbReference>
<comment type="caution">
    <text evidence="6">The sequence shown here is derived from an EMBL/GenBank/DDBJ whole genome shotgun (WGS) entry which is preliminary data.</text>
</comment>
<dbReference type="InterPro" id="IPR005471">
    <property type="entry name" value="Tscrpt_reg_IclR_N"/>
</dbReference>
<keyword evidence="3" id="KW-0804">Transcription</keyword>
<organism evidence="6 7">
    <name type="scientific">Pseudooceanicola pacificus</name>
    <dbReference type="NCBI Taxonomy" id="2676438"/>
    <lineage>
        <taxon>Bacteria</taxon>
        <taxon>Pseudomonadati</taxon>
        <taxon>Pseudomonadota</taxon>
        <taxon>Alphaproteobacteria</taxon>
        <taxon>Rhodobacterales</taxon>
        <taxon>Paracoccaceae</taxon>
        <taxon>Pseudooceanicola</taxon>
    </lineage>
</organism>
<name>A0A844W361_9RHOB</name>
<dbReference type="Pfam" id="PF09339">
    <property type="entry name" value="HTH_IclR"/>
    <property type="match status" value="1"/>
</dbReference>
<dbReference type="GO" id="GO:0045892">
    <property type="term" value="P:negative regulation of DNA-templated transcription"/>
    <property type="evidence" value="ECO:0007669"/>
    <property type="project" value="TreeGrafter"/>
</dbReference>
<dbReference type="InterPro" id="IPR014757">
    <property type="entry name" value="Tscrpt_reg_IclR_C"/>
</dbReference>
<feature type="domain" description="IclR-ED" evidence="5">
    <location>
        <begin position="75"/>
        <end position="255"/>
    </location>
</feature>
<keyword evidence="7" id="KW-1185">Reference proteome</keyword>
<reference evidence="6 7" key="1">
    <citation type="submission" date="2019-11" db="EMBL/GenBank/DDBJ databases">
        <title>Pseudooceanicola pacifica sp. nov., isolated from deep-sea sediment of the Pacific Ocean.</title>
        <authorList>
            <person name="Lyu L."/>
        </authorList>
    </citation>
    <scope>NUCLEOTIDE SEQUENCE [LARGE SCALE GENOMIC DNA]</scope>
    <source>
        <strain evidence="6 7">216_PA32_1</strain>
    </source>
</reference>
<feature type="domain" description="HTH iclR-type" evidence="4">
    <location>
        <begin position="12"/>
        <end position="74"/>
    </location>
</feature>
<gene>
    <name evidence="6" type="ORF">GLS40_05725</name>
</gene>
<evidence type="ECO:0000259" key="4">
    <source>
        <dbReference type="PROSITE" id="PS51077"/>
    </source>
</evidence>
<dbReference type="InterPro" id="IPR036390">
    <property type="entry name" value="WH_DNA-bd_sf"/>
</dbReference>
<dbReference type="GO" id="GO:0003700">
    <property type="term" value="F:DNA-binding transcription factor activity"/>
    <property type="evidence" value="ECO:0007669"/>
    <property type="project" value="TreeGrafter"/>
</dbReference>
<dbReference type="SUPFAM" id="SSF55781">
    <property type="entry name" value="GAF domain-like"/>
    <property type="match status" value="1"/>
</dbReference>
<dbReference type="InterPro" id="IPR029016">
    <property type="entry name" value="GAF-like_dom_sf"/>
</dbReference>
<keyword evidence="1" id="KW-0805">Transcription regulation</keyword>
<dbReference type="AlphaFoldDB" id="A0A844W361"/>
<dbReference type="RefSeq" id="WP_160381796.1">
    <property type="nucleotide sequence ID" value="NZ_WNXQ01000003.1"/>
</dbReference>
<dbReference type="Pfam" id="PF01614">
    <property type="entry name" value="IclR_C"/>
    <property type="match status" value="1"/>
</dbReference>
<dbReference type="PANTHER" id="PTHR30136">
    <property type="entry name" value="HELIX-TURN-HELIX TRANSCRIPTIONAL REGULATOR, ICLR FAMILY"/>
    <property type="match status" value="1"/>
</dbReference>
<evidence type="ECO:0000313" key="7">
    <source>
        <dbReference type="Proteomes" id="UP000443843"/>
    </source>
</evidence>
<dbReference type="SMART" id="SM00346">
    <property type="entry name" value="HTH_ICLR"/>
    <property type="match status" value="1"/>
</dbReference>
<evidence type="ECO:0000256" key="2">
    <source>
        <dbReference type="ARBA" id="ARBA00023125"/>
    </source>
</evidence>
<dbReference type="InterPro" id="IPR036388">
    <property type="entry name" value="WH-like_DNA-bd_sf"/>
</dbReference>
<dbReference type="EMBL" id="WNXQ01000003">
    <property type="protein sequence ID" value="MWB77515.1"/>
    <property type="molecule type" value="Genomic_DNA"/>
</dbReference>
<evidence type="ECO:0000256" key="1">
    <source>
        <dbReference type="ARBA" id="ARBA00023015"/>
    </source>
</evidence>
<protein>
    <submittedName>
        <fullName evidence="6">Helix-turn-helix domain-containing protein</fullName>
    </submittedName>
</protein>
<dbReference type="PROSITE" id="PS51078">
    <property type="entry name" value="ICLR_ED"/>
    <property type="match status" value="1"/>
</dbReference>
<dbReference type="InterPro" id="IPR050707">
    <property type="entry name" value="HTH_MetabolicPath_Reg"/>
</dbReference>
<dbReference type="GO" id="GO:0003677">
    <property type="term" value="F:DNA binding"/>
    <property type="evidence" value="ECO:0007669"/>
    <property type="project" value="UniProtKB-KW"/>
</dbReference>
<proteinExistence type="predicted"/>
<dbReference type="Gene3D" id="1.10.10.10">
    <property type="entry name" value="Winged helix-like DNA-binding domain superfamily/Winged helix DNA-binding domain"/>
    <property type="match status" value="1"/>
</dbReference>
<keyword evidence="2" id="KW-0238">DNA-binding</keyword>
<sequence length="261" mass="28129">MAKDDTIKGKSVGAVQNGLRILRYVSELGTPTGVNQIARATGVSASSSFNILGTLVQEGLITFDDDTKTYSPGLGLLGLAAPLLTTNPVELVTPEIEELSRKHSSLICLWNITADERIVLSNRASSSKTVRVDMNLGARLPAYVGAVGRCYAAFQNPPEKVLRQTFDKLHWQAAPPFEDYLADVETARKCGFAFDFGNLFTGLEITASVVTDAMSRPRYGLSGISIAGQQSRAQIEGLASDIKRSADWIGANLFGSSHVYR</sequence>
<evidence type="ECO:0000259" key="5">
    <source>
        <dbReference type="PROSITE" id="PS51078"/>
    </source>
</evidence>
<dbReference type="PROSITE" id="PS51077">
    <property type="entry name" value="HTH_ICLR"/>
    <property type="match status" value="1"/>
</dbReference>
<dbReference type="SUPFAM" id="SSF46785">
    <property type="entry name" value="Winged helix' DNA-binding domain"/>
    <property type="match status" value="1"/>
</dbReference>
<evidence type="ECO:0000256" key="3">
    <source>
        <dbReference type="ARBA" id="ARBA00023163"/>
    </source>
</evidence>
<dbReference type="Gene3D" id="3.30.450.40">
    <property type="match status" value="1"/>
</dbReference>
<dbReference type="Proteomes" id="UP000443843">
    <property type="component" value="Unassembled WGS sequence"/>
</dbReference>
<accession>A0A844W361</accession>